<evidence type="ECO:0000256" key="2">
    <source>
        <dbReference type="ARBA" id="ARBA00022738"/>
    </source>
</evidence>
<dbReference type="InterPro" id="IPR011989">
    <property type="entry name" value="ARM-like"/>
</dbReference>
<dbReference type="InterPro" id="IPR016024">
    <property type="entry name" value="ARM-type_fold"/>
</dbReference>
<reference evidence="5 6" key="1">
    <citation type="journal article" date="2003" name="Proc. Natl. Acad. Sci. U.S.A.">
        <title>Genome sequence of the cyanobacterium Prochlorococcus marinus SS120, a nearly minimal oxyphototrophic genome.</title>
        <authorList>
            <person name="Dufresne A."/>
            <person name="Salanoubat M."/>
            <person name="Partensky F."/>
            <person name="Artiguenave F."/>
            <person name="Axmann I.M."/>
            <person name="Barbe V."/>
            <person name="Duprat S."/>
            <person name="Galperin M.Y."/>
            <person name="Koonin E.V."/>
            <person name="Le Gall F."/>
            <person name="Makarova K.S."/>
            <person name="Ostrowski M."/>
            <person name="Oztas S."/>
            <person name="Robert C."/>
            <person name="Rogozin I.B."/>
            <person name="Scanlan D.J."/>
            <person name="Tandeau de Marsac N."/>
            <person name="Weissenbach J."/>
            <person name="Wincker P."/>
            <person name="Wolf Y.I."/>
            <person name="Hess W.R."/>
        </authorList>
    </citation>
    <scope>NUCLEOTIDE SEQUENCE [LARGE SCALE GENOMIC DNA]</scope>
    <source>
        <strain evidence="6">SARG / CCMP1375 / SS120</strain>
    </source>
</reference>
<dbReference type="GO" id="GO:0000976">
    <property type="term" value="F:transcription cis-regulatory region binding"/>
    <property type="evidence" value="ECO:0007669"/>
    <property type="project" value="TreeGrafter"/>
</dbReference>
<dbReference type="GO" id="GO:0001217">
    <property type="term" value="F:DNA-binding transcription repressor activity"/>
    <property type="evidence" value="ECO:0007669"/>
    <property type="project" value="TreeGrafter"/>
</dbReference>
<dbReference type="Proteomes" id="UP000001420">
    <property type="component" value="Chromosome"/>
</dbReference>
<dbReference type="GO" id="GO:0030089">
    <property type="term" value="C:phycobilisome"/>
    <property type="evidence" value="ECO:0007669"/>
    <property type="project" value="UniProtKB-KW"/>
</dbReference>
<dbReference type="eggNOG" id="COG5330">
    <property type="taxonomic scope" value="Bacteria"/>
</dbReference>
<keyword evidence="2" id="KW-0605">Phycobilisome</keyword>
<dbReference type="PATRIC" id="fig|167539.5.peg.634"/>
<evidence type="ECO:0000256" key="4">
    <source>
        <dbReference type="SAM" id="Phobius"/>
    </source>
</evidence>
<feature type="transmembrane region" description="Helical" evidence="4">
    <location>
        <begin position="12"/>
        <end position="43"/>
    </location>
</feature>
<dbReference type="eggNOG" id="COG2002">
    <property type="taxonomic scope" value="Bacteria"/>
</dbReference>
<feature type="region of interest" description="Disordered" evidence="3">
    <location>
        <begin position="123"/>
        <end position="142"/>
    </location>
</feature>
<organism evidence="5 6">
    <name type="scientific">Prochlorococcus marinus (strain SARG / CCMP1375 / SS120)</name>
    <dbReference type="NCBI Taxonomy" id="167539"/>
    <lineage>
        <taxon>Bacteria</taxon>
        <taxon>Bacillati</taxon>
        <taxon>Cyanobacteriota</taxon>
        <taxon>Cyanophyceae</taxon>
        <taxon>Synechococcales</taxon>
        <taxon>Prochlorococcaceae</taxon>
        <taxon>Prochlorococcus</taxon>
    </lineage>
</organism>
<keyword evidence="4" id="KW-0812">Transmembrane</keyword>
<dbReference type="eggNOG" id="COG1413">
    <property type="taxonomic scope" value="Bacteria"/>
</dbReference>
<dbReference type="Gene3D" id="1.25.10.10">
    <property type="entry name" value="Leucine-rich Repeat Variant"/>
    <property type="match status" value="3"/>
</dbReference>
<protein>
    <submittedName>
        <fullName evidence="5">AbrB family trancriptional regulator fused to LRR containing domain</fullName>
    </submittedName>
</protein>
<dbReference type="PANTHER" id="PTHR42182:SF1">
    <property type="entry name" value="SLL0359 PROTEIN"/>
    <property type="match status" value="1"/>
</dbReference>
<keyword evidence="6" id="KW-1185">Reference proteome</keyword>
<keyword evidence="4" id="KW-1133">Transmembrane helix</keyword>
<dbReference type="HOGENOM" id="CLU_281854_0_0_3"/>
<sequence>MLKRLWSEYRNACLLTLTLLVIGIVASPWVLIIALMPIGWVLLMPKGPQLEQHPETIESSEEVESIEPLKGTTLLEKIKELGDVSKSDLVKACGYVSTKKDGGERLNFTAFYEALLEAKGVEITTSSSDSEEQREDSHQTNLSKSIEEALIRIISENIKEYGISDLQEIYDDSTQRSYDFSRLEGSYESTLYEWIHIYLKNTGLYNSFLNAKQLAQAEAVPEGTIYGPNDEEDENYEGIQEQIDELHWDCILVVAKEGIRQGLNIYGIPEYLENCGMDEYLEEINSIKVDKSNNGVADEVNSENSWEALDEDELIERLKGTEVPIDIIRKFVNSENWEIRRTIALREDLPLEIIEKLRNDDDDDVKDAVAYRQLPVEWRKLDDDEKIEKLKDDENVDDNIIEILSTSNNWGIRQAVAQSPSTTENILKILIHDDDDDVKKATKKALKAKEISYEYSINKDDNDKSIDDDEVGCIKKSQLPAELRSMSLSNIAKRINERGASKELLEVLSSTDNHELKCAIAENTSTSEEVLIKLIKESEVNWRENSCSDSVDDLARENLYRRKIPIEFRAMEEQAIIEALKQEDAEEEMLKTCAEYGPVYIRSAVAGNPKTPQETLGMLANDVNSGWVKEVVALNPNCSKETINRLLHDDDTHGILVRRAALLNGLPNDWIKLIQDEDIGEIRKRMINEHPSLKVINTLLKRDEEEFTSSYDNKQFSACVVYYPDTPDDILNHLRQDDDEYIKAAFRETTMPSDWVVMSDEERISALKSSDVPLEVFNTLALSPNYQIRLAIARSDKTSQPILDILANDSDSEVKEAIRQRELPEEWRELEQEELIKRFEEGLANEIILEFFSKSSDWHVRQAVAQNTSTPEKILTTLREDEDDDVKEAANKSLRILNPNSDAFGKERKSIYMKTEPGGRIAFSQLDQNQVNLLIQSISKMNLDEALDELRYSGVDAEGVVNSGDEGEYGNEGRIFFNEYLQRIGPDEDKETEKFKDGIYAVLMSLSKCSIEFEFELDEEFDNDKLEETCVPIRLPSEIKHGLYGHPDFNIITGFKYDGEEIEEDYEIIDRGYDDQFTIFSIKEGKTTVIYSNYNGDEEWNNSAEILNLM</sequence>
<dbReference type="STRING" id="167539.Pro_0616"/>
<dbReference type="KEGG" id="pma:Pro_0616"/>
<dbReference type="PANTHER" id="PTHR42182">
    <property type="entry name" value="SLL0359 PROTEIN"/>
    <property type="match status" value="1"/>
</dbReference>
<evidence type="ECO:0000313" key="6">
    <source>
        <dbReference type="Proteomes" id="UP000001420"/>
    </source>
</evidence>
<evidence type="ECO:0000313" key="5">
    <source>
        <dbReference type="EMBL" id="AAP99660.1"/>
    </source>
</evidence>
<keyword evidence="1" id="KW-0042">Antenna complex</keyword>
<dbReference type="EMBL" id="AE017126">
    <property type="protein sequence ID" value="AAP99660.1"/>
    <property type="molecule type" value="Genomic_DNA"/>
</dbReference>
<accession>Q7VCX4</accession>
<dbReference type="EnsemblBacteria" id="AAP99660">
    <property type="protein sequence ID" value="AAP99660"/>
    <property type="gene ID" value="Pro_0616"/>
</dbReference>
<dbReference type="SUPFAM" id="SSF48371">
    <property type="entry name" value="ARM repeat"/>
    <property type="match status" value="2"/>
</dbReference>
<dbReference type="AlphaFoldDB" id="Q7VCX4"/>
<name>Q7VCX4_PROMA</name>
<gene>
    <name evidence="5" type="ordered locus">Pro_0616</name>
</gene>
<dbReference type="GO" id="GO:0032993">
    <property type="term" value="C:protein-DNA complex"/>
    <property type="evidence" value="ECO:0007669"/>
    <property type="project" value="TreeGrafter"/>
</dbReference>
<evidence type="ECO:0000256" key="3">
    <source>
        <dbReference type="SAM" id="MobiDB-lite"/>
    </source>
</evidence>
<keyword evidence="4" id="KW-0472">Membrane</keyword>
<dbReference type="InterPro" id="IPR027360">
    <property type="entry name" value="AbrB-like"/>
</dbReference>
<proteinExistence type="predicted"/>
<dbReference type="OrthoDB" id="512458at2"/>
<evidence type="ECO:0000256" key="1">
    <source>
        <dbReference type="ARBA" id="ARBA00022549"/>
    </source>
</evidence>